<dbReference type="AlphaFoldDB" id="A0A443Q0J2"/>
<sequence>MGGRVETIILPLDLKPSEFQDAHEYFLRQRRQLKIIKAGLLQHPSDPHDRSNAFAMSLRII</sequence>
<organism evidence="1 2">
    <name type="scientific">Cinnamomum micranthum f. kanehirae</name>
    <dbReference type="NCBI Taxonomy" id="337451"/>
    <lineage>
        <taxon>Eukaryota</taxon>
        <taxon>Viridiplantae</taxon>
        <taxon>Streptophyta</taxon>
        <taxon>Embryophyta</taxon>
        <taxon>Tracheophyta</taxon>
        <taxon>Spermatophyta</taxon>
        <taxon>Magnoliopsida</taxon>
        <taxon>Magnoliidae</taxon>
        <taxon>Laurales</taxon>
        <taxon>Lauraceae</taxon>
        <taxon>Cinnamomum</taxon>
    </lineage>
</organism>
<evidence type="ECO:0000313" key="1">
    <source>
        <dbReference type="EMBL" id="RWR96551.1"/>
    </source>
</evidence>
<dbReference type="STRING" id="337451.A0A443Q0J2"/>
<name>A0A443Q0J2_9MAGN</name>
<accession>A0A443Q0J2</accession>
<gene>
    <name evidence="1" type="ORF">CKAN_02594400</name>
</gene>
<dbReference type="EMBL" id="QPKB01000012">
    <property type="protein sequence ID" value="RWR96551.1"/>
    <property type="molecule type" value="Genomic_DNA"/>
</dbReference>
<evidence type="ECO:0000313" key="2">
    <source>
        <dbReference type="Proteomes" id="UP000283530"/>
    </source>
</evidence>
<reference evidence="1 2" key="1">
    <citation type="journal article" date="2019" name="Nat. Plants">
        <title>Stout camphor tree genome fills gaps in understanding of flowering plant genome evolution.</title>
        <authorList>
            <person name="Chaw S.M."/>
            <person name="Liu Y.C."/>
            <person name="Wu Y.W."/>
            <person name="Wang H.Y."/>
            <person name="Lin C.I."/>
            <person name="Wu C.S."/>
            <person name="Ke H.M."/>
            <person name="Chang L.Y."/>
            <person name="Hsu C.Y."/>
            <person name="Yang H.T."/>
            <person name="Sudianto E."/>
            <person name="Hsu M.H."/>
            <person name="Wu K.P."/>
            <person name="Wang L.N."/>
            <person name="Leebens-Mack J.H."/>
            <person name="Tsai I.J."/>
        </authorList>
    </citation>
    <scope>NUCLEOTIDE SEQUENCE [LARGE SCALE GENOMIC DNA]</scope>
    <source>
        <strain evidence="2">cv. Chaw 1501</strain>
        <tissue evidence="1">Young leaves</tissue>
    </source>
</reference>
<comment type="caution">
    <text evidence="1">The sequence shown here is derived from an EMBL/GenBank/DDBJ whole genome shotgun (WGS) entry which is preliminary data.</text>
</comment>
<keyword evidence="2" id="KW-1185">Reference proteome</keyword>
<protein>
    <submittedName>
        <fullName evidence="1">DUF810 domain-containing protein</fullName>
    </submittedName>
</protein>
<dbReference type="OrthoDB" id="1726086at2759"/>
<proteinExistence type="predicted"/>
<dbReference type="Proteomes" id="UP000283530">
    <property type="component" value="Unassembled WGS sequence"/>
</dbReference>